<dbReference type="PRINTS" id="PR00990">
    <property type="entry name" value="RIBOKINASE"/>
</dbReference>
<evidence type="ECO:0000256" key="2">
    <source>
        <dbReference type="ARBA" id="ARBA00022679"/>
    </source>
</evidence>
<dbReference type="PANTHER" id="PTHR10584:SF166">
    <property type="entry name" value="RIBOKINASE"/>
    <property type="match status" value="1"/>
</dbReference>
<gene>
    <name evidence="6" type="ORF">SAMN02910293_01432</name>
</gene>
<name>A0A1G6C6G0_9STRE</name>
<dbReference type="InterPro" id="IPR029056">
    <property type="entry name" value="Ribokinase-like"/>
</dbReference>
<feature type="domain" description="Carbohydrate kinase PfkB" evidence="5">
    <location>
        <begin position="1"/>
        <end position="286"/>
    </location>
</feature>
<dbReference type="RefSeq" id="WP_074486181.1">
    <property type="nucleotide sequence ID" value="NZ_FMXP01000018.1"/>
</dbReference>
<comment type="similarity">
    <text evidence="1 4">Belongs to the carbohydrate kinase PfkB family.</text>
</comment>
<dbReference type="GO" id="GO:0005829">
    <property type="term" value="C:cytosol"/>
    <property type="evidence" value="ECO:0007669"/>
    <property type="project" value="TreeGrafter"/>
</dbReference>
<reference evidence="6 7" key="1">
    <citation type="submission" date="2016-10" db="EMBL/GenBank/DDBJ databases">
        <authorList>
            <person name="de Groot N.N."/>
        </authorList>
    </citation>
    <scope>NUCLEOTIDE SEQUENCE [LARGE SCALE GENOMIC DNA]</scope>
    <source>
        <strain evidence="6 7">A-4</strain>
    </source>
</reference>
<keyword evidence="2 4" id="KW-0808">Transferase</keyword>
<accession>A0A1G6C6G0</accession>
<proteinExistence type="inferred from homology"/>
<evidence type="ECO:0000313" key="7">
    <source>
        <dbReference type="Proteomes" id="UP000182508"/>
    </source>
</evidence>
<dbReference type="GO" id="GO:0016301">
    <property type="term" value="F:kinase activity"/>
    <property type="evidence" value="ECO:0007669"/>
    <property type="project" value="UniProtKB-KW"/>
</dbReference>
<evidence type="ECO:0000256" key="1">
    <source>
        <dbReference type="ARBA" id="ARBA00010688"/>
    </source>
</evidence>
<dbReference type="InterPro" id="IPR002173">
    <property type="entry name" value="Carboh/pur_kinase_PfkB_CS"/>
</dbReference>
<protein>
    <submittedName>
        <fullName evidence="6">Sugar or nucleoside kinase, ribokinase family</fullName>
    </submittedName>
</protein>
<evidence type="ECO:0000256" key="4">
    <source>
        <dbReference type="RuleBase" id="RU003704"/>
    </source>
</evidence>
<keyword evidence="3 4" id="KW-0418">Kinase</keyword>
<dbReference type="Gene3D" id="3.40.1190.20">
    <property type="match status" value="1"/>
</dbReference>
<dbReference type="STRING" id="439219.SAMN02910293_01432"/>
<dbReference type="eggNOG" id="COG0524">
    <property type="taxonomic scope" value="Bacteria"/>
</dbReference>
<dbReference type="PANTHER" id="PTHR10584">
    <property type="entry name" value="SUGAR KINASE"/>
    <property type="match status" value="1"/>
</dbReference>
<dbReference type="InterPro" id="IPR002139">
    <property type="entry name" value="Ribo/fructo_kinase"/>
</dbReference>
<dbReference type="PROSITE" id="PS00584">
    <property type="entry name" value="PFKB_KINASES_2"/>
    <property type="match status" value="1"/>
</dbReference>
<dbReference type="Pfam" id="PF00294">
    <property type="entry name" value="PfkB"/>
    <property type="match status" value="1"/>
</dbReference>
<dbReference type="EMBL" id="FMXP01000018">
    <property type="protein sequence ID" value="SDB28476.1"/>
    <property type="molecule type" value="Genomic_DNA"/>
</dbReference>
<dbReference type="AlphaFoldDB" id="A0A1G6C6G0"/>
<keyword evidence="7" id="KW-1185">Reference proteome</keyword>
<dbReference type="GO" id="GO:0006796">
    <property type="term" value="P:phosphate-containing compound metabolic process"/>
    <property type="evidence" value="ECO:0007669"/>
    <property type="project" value="UniProtKB-ARBA"/>
</dbReference>
<organism evidence="6 7">
    <name type="scientific">Streptococcus henryi</name>
    <dbReference type="NCBI Taxonomy" id="439219"/>
    <lineage>
        <taxon>Bacteria</taxon>
        <taxon>Bacillati</taxon>
        <taxon>Bacillota</taxon>
        <taxon>Bacilli</taxon>
        <taxon>Lactobacillales</taxon>
        <taxon>Streptococcaceae</taxon>
        <taxon>Streptococcus</taxon>
    </lineage>
</organism>
<evidence type="ECO:0000256" key="3">
    <source>
        <dbReference type="ARBA" id="ARBA00022777"/>
    </source>
</evidence>
<dbReference type="SUPFAM" id="SSF53613">
    <property type="entry name" value="Ribokinase-like"/>
    <property type="match status" value="1"/>
</dbReference>
<dbReference type="Proteomes" id="UP000182508">
    <property type="component" value="Unassembled WGS sequence"/>
</dbReference>
<dbReference type="InterPro" id="IPR011611">
    <property type="entry name" value="PfkB_dom"/>
</dbReference>
<sequence length="301" mass="33106">MSKCLVIGSTVCDVMIYVDELPNRQGDAHIKKQFFSLGGCAFNVVNILHHLGGPYDFISPVGTGLYGQFVSKRLLELGIDSPIQLPGENGCCYCFIESDGERTFLSEHGVEYQFDSGWLSGLDLSGYDYVYVCGLEVEEETGPELLESLKTIPSQLIFAPGPRGHLIPKQRLDDLLKMKPILHLNEEESLRLSGEDKVDNAVMRLYQITHQTVIVTRGIAGVVAFDGKWHILPTYPNKIVDTIGAGDSHVGAMMAALSQKKSLDASLDFANQVSSRIIGTSGVHLSEEEFKKLQAELDTKL</sequence>
<evidence type="ECO:0000259" key="5">
    <source>
        <dbReference type="Pfam" id="PF00294"/>
    </source>
</evidence>
<evidence type="ECO:0000313" key="6">
    <source>
        <dbReference type="EMBL" id="SDB28476.1"/>
    </source>
</evidence>